<protein>
    <submittedName>
        <fullName evidence="1">Uncharacterized protein</fullName>
    </submittedName>
</protein>
<organism evidence="1 2">
    <name type="scientific">Acanthoscelides obtectus</name>
    <name type="common">Bean weevil</name>
    <name type="synonym">Bruchus obtectus</name>
    <dbReference type="NCBI Taxonomy" id="200917"/>
    <lineage>
        <taxon>Eukaryota</taxon>
        <taxon>Metazoa</taxon>
        <taxon>Ecdysozoa</taxon>
        <taxon>Arthropoda</taxon>
        <taxon>Hexapoda</taxon>
        <taxon>Insecta</taxon>
        <taxon>Pterygota</taxon>
        <taxon>Neoptera</taxon>
        <taxon>Endopterygota</taxon>
        <taxon>Coleoptera</taxon>
        <taxon>Polyphaga</taxon>
        <taxon>Cucujiformia</taxon>
        <taxon>Chrysomeloidea</taxon>
        <taxon>Chrysomelidae</taxon>
        <taxon>Bruchinae</taxon>
        <taxon>Bruchini</taxon>
        <taxon>Acanthoscelides</taxon>
    </lineage>
</organism>
<proteinExistence type="predicted"/>
<gene>
    <name evidence="1" type="ORF">ACAOBT_LOCUS24030</name>
</gene>
<comment type="caution">
    <text evidence="1">The sequence shown here is derived from an EMBL/GenBank/DDBJ whole genome shotgun (WGS) entry which is preliminary data.</text>
</comment>
<sequence length="153" mass="17206">MDRSESEVRWVQTLKEFLKESRLVCQESYAKGVERSEDRCQKYYYIGTTMMGSIVCERCIIGAKNGNLRWVVKRSKADVELIKLDLRIALRRRCLPRALPLIFVGRLDVDNSSNKALPTSGAASPAITVEAVLSKRSGLAKPSSWKIYSSFGS</sequence>
<dbReference type="Proteomes" id="UP001152888">
    <property type="component" value="Unassembled WGS sequence"/>
</dbReference>
<keyword evidence="2" id="KW-1185">Reference proteome</keyword>
<evidence type="ECO:0000313" key="1">
    <source>
        <dbReference type="EMBL" id="CAH1997888.1"/>
    </source>
</evidence>
<reference evidence="1" key="1">
    <citation type="submission" date="2022-03" db="EMBL/GenBank/DDBJ databases">
        <authorList>
            <person name="Sayadi A."/>
        </authorList>
    </citation>
    <scope>NUCLEOTIDE SEQUENCE</scope>
</reference>
<name>A0A9P0LS49_ACAOB</name>
<dbReference type="AlphaFoldDB" id="A0A9P0LS49"/>
<accession>A0A9P0LS49</accession>
<evidence type="ECO:0000313" key="2">
    <source>
        <dbReference type="Proteomes" id="UP001152888"/>
    </source>
</evidence>
<dbReference type="EMBL" id="CAKOFQ010007308">
    <property type="protein sequence ID" value="CAH1997888.1"/>
    <property type="molecule type" value="Genomic_DNA"/>
</dbReference>